<evidence type="ECO:0000313" key="3">
    <source>
        <dbReference type="Proteomes" id="UP001161247"/>
    </source>
</evidence>
<proteinExistence type="predicted"/>
<organism evidence="2 3">
    <name type="scientific">Oldenlandia corymbosa var. corymbosa</name>
    <dbReference type="NCBI Taxonomy" id="529605"/>
    <lineage>
        <taxon>Eukaryota</taxon>
        <taxon>Viridiplantae</taxon>
        <taxon>Streptophyta</taxon>
        <taxon>Embryophyta</taxon>
        <taxon>Tracheophyta</taxon>
        <taxon>Spermatophyta</taxon>
        <taxon>Magnoliopsida</taxon>
        <taxon>eudicotyledons</taxon>
        <taxon>Gunneridae</taxon>
        <taxon>Pentapetalae</taxon>
        <taxon>asterids</taxon>
        <taxon>lamiids</taxon>
        <taxon>Gentianales</taxon>
        <taxon>Rubiaceae</taxon>
        <taxon>Rubioideae</taxon>
        <taxon>Spermacoceae</taxon>
        <taxon>Hedyotis-Oldenlandia complex</taxon>
        <taxon>Oldenlandia</taxon>
    </lineage>
</organism>
<name>A0AAV1C0J2_OLDCO</name>
<evidence type="ECO:0000313" key="2">
    <source>
        <dbReference type="EMBL" id="CAI9088138.1"/>
    </source>
</evidence>
<dbReference type="Proteomes" id="UP001161247">
    <property type="component" value="Chromosome 1"/>
</dbReference>
<feature type="signal peptide" evidence="1">
    <location>
        <begin position="1"/>
        <end position="30"/>
    </location>
</feature>
<dbReference type="EMBL" id="OX459118">
    <property type="protein sequence ID" value="CAI9088138.1"/>
    <property type="molecule type" value="Genomic_DNA"/>
</dbReference>
<accession>A0AAV1C0J2</accession>
<evidence type="ECO:0000256" key="1">
    <source>
        <dbReference type="SAM" id="SignalP"/>
    </source>
</evidence>
<reference evidence="2" key="1">
    <citation type="submission" date="2023-03" db="EMBL/GenBank/DDBJ databases">
        <authorList>
            <person name="Julca I."/>
        </authorList>
    </citation>
    <scope>NUCLEOTIDE SEQUENCE</scope>
</reference>
<protein>
    <submittedName>
        <fullName evidence="2">OLC1v1022384C1</fullName>
    </submittedName>
</protein>
<feature type="chain" id="PRO_5043393151" evidence="1">
    <location>
        <begin position="31"/>
        <end position="110"/>
    </location>
</feature>
<sequence length="110" mass="12004">MNSTERSHSMAMFSLALVLMLIFHAEQTAAQSAGESRDSCSADCDANWVGCEDGSSSSPSDDFSDCLIQKLYCYESCGSPDPNPEDCCNWNDTVCNQEEAAIPPCYVRKL</sequence>
<dbReference type="AlphaFoldDB" id="A0AAV1C0J2"/>
<keyword evidence="3" id="KW-1185">Reference proteome</keyword>
<gene>
    <name evidence="2" type="ORF">OLC1_LOCUS783</name>
</gene>
<keyword evidence="1" id="KW-0732">Signal</keyword>